<gene>
    <name evidence="1" type="ORF">CC80DRAFT_498168</name>
</gene>
<name>A0A6A5T8I3_9PLEO</name>
<sequence>MATPMPTPTSQAPQAPLTPDQRLALEQKARYDRITRNLAIGGLIACPVIALLPPRKLDLYTFSLSIGFYLSADHLAESYTGRPLYQQFRWGVPSISALPTEKAEETSRLIRERREREEVERVRREGLEGLRKAEERRPFWYKVWMGGEGEGWKEKRMEEERKALEEGKSYTDIIFGQIWEVWNWDEKKEDEGTGEGKGKKGE</sequence>
<evidence type="ECO:0000313" key="1">
    <source>
        <dbReference type="EMBL" id="KAF1948518.1"/>
    </source>
</evidence>
<proteinExistence type="predicted"/>
<reference evidence="1" key="1">
    <citation type="journal article" date="2020" name="Stud. Mycol.">
        <title>101 Dothideomycetes genomes: a test case for predicting lifestyles and emergence of pathogens.</title>
        <authorList>
            <person name="Haridas S."/>
            <person name="Albert R."/>
            <person name="Binder M."/>
            <person name="Bloem J."/>
            <person name="Labutti K."/>
            <person name="Salamov A."/>
            <person name="Andreopoulos B."/>
            <person name="Baker S."/>
            <person name="Barry K."/>
            <person name="Bills G."/>
            <person name="Bluhm B."/>
            <person name="Cannon C."/>
            <person name="Castanera R."/>
            <person name="Culley D."/>
            <person name="Daum C."/>
            <person name="Ezra D."/>
            <person name="Gonzalez J."/>
            <person name="Henrissat B."/>
            <person name="Kuo A."/>
            <person name="Liang C."/>
            <person name="Lipzen A."/>
            <person name="Lutzoni F."/>
            <person name="Magnuson J."/>
            <person name="Mondo S."/>
            <person name="Nolan M."/>
            <person name="Ohm R."/>
            <person name="Pangilinan J."/>
            <person name="Park H.-J."/>
            <person name="Ramirez L."/>
            <person name="Alfaro M."/>
            <person name="Sun H."/>
            <person name="Tritt A."/>
            <person name="Yoshinaga Y."/>
            <person name="Zwiers L.-H."/>
            <person name="Turgeon B."/>
            <person name="Goodwin S."/>
            <person name="Spatafora J."/>
            <person name="Crous P."/>
            <person name="Grigoriev I."/>
        </authorList>
    </citation>
    <scope>NUCLEOTIDE SEQUENCE</scope>
    <source>
        <strain evidence="1">CBS 675.92</strain>
    </source>
</reference>
<dbReference type="Proteomes" id="UP000800035">
    <property type="component" value="Unassembled WGS sequence"/>
</dbReference>
<dbReference type="EMBL" id="ML977056">
    <property type="protein sequence ID" value="KAF1948518.1"/>
    <property type="molecule type" value="Genomic_DNA"/>
</dbReference>
<organism evidence="1 2">
    <name type="scientific">Byssothecium circinans</name>
    <dbReference type="NCBI Taxonomy" id="147558"/>
    <lineage>
        <taxon>Eukaryota</taxon>
        <taxon>Fungi</taxon>
        <taxon>Dikarya</taxon>
        <taxon>Ascomycota</taxon>
        <taxon>Pezizomycotina</taxon>
        <taxon>Dothideomycetes</taxon>
        <taxon>Pleosporomycetidae</taxon>
        <taxon>Pleosporales</taxon>
        <taxon>Massarineae</taxon>
        <taxon>Massarinaceae</taxon>
        <taxon>Byssothecium</taxon>
    </lineage>
</organism>
<evidence type="ECO:0000313" key="2">
    <source>
        <dbReference type="Proteomes" id="UP000800035"/>
    </source>
</evidence>
<accession>A0A6A5T8I3</accession>
<dbReference type="OrthoDB" id="5411041at2759"/>
<keyword evidence="2" id="KW-1185">Reference proteome</keyword>
<protein>
    <submittedName>
        <fullName evidence="1">Uncharacterized protein</fullName>
    </submittedName>
</protein>
<dbReference type="AlphaFoldDB" id="A0A6A5T8I3"/>